<evidence type="ECO:0000313" key="1">
    <source>
        <dbReference type="EMBL" id="SDR37600.1"/>
    </source>
</evidence>
<dbReference type="RefSeq" id="WP_074770004.1">
    <property type="nucleotide sequence ID" value="NZ_FNKP01000002.1"/>
</dbReference>
<reference evidence="2" key="1">
    <citation type="submission" date="2016-10" db="EMBL/GenBank/DDBJ databases">
        <authorList>
            <person name="Varghese N."/>
        </authorList>
    </citation>
    <scope>NUCLEOTIDE SEQUENCE [LARGE SCALE GENOMIC DNA]</scope>
    <source>
        <strain evidence="2">GAS106B</strain>
    </source>
</reference>
<evidence type="ECO:0000313" key="2">
    <source>
        <dbReference type="Proteomes" id="UP000183487"/>
    </source>
</evidence>
<protein>
    <submittedName>
        <fullName evidence="1">Uncharacterized protein</fullName>
    </submittedName>
</protein>
<proteinExistence type="predicted"/>
<dbReference type="AlphaFoldDB" id="A0A1H1IIY3"/>
<accession>A0A1H1IIY3</accession>
<name>A0A1H1IIY3_9BURK</name>
<keyword evidence="2" id="KW-1185">Reference proteome</keyword>
<dbReference type="Proteomes" id="UP000183487">
    <property type="component" value="Unassembled WGS sequence"/>
</dbReference>
<sequence>MPRPKQEPVVAESGEPKAERFVLKKNHGLLLQGRSSQHFSAGTEFDPIKDRELVSQLFQSGAIFE</sequence>
<organism evidence="1 2">
    <name type="scientific">Paraburkholderia fungorum</name>
    <dbReference type="NCBI Taxonomy" id="134537"/>
    <lineage>
        <taxon>Bacteria</taxon>
        <taxon>Pseudomonadati</taxon>
        <taxon>Pseudomonadota</taxon>
        <taxon>Betaproteobacteria</taxon>
        <taxon>Burkholderiales</taxon>
        <taxon>Burkholderiaceae</taxon>
        <taxon>Paraburkholderia</taxon>
    </lineage>
</organism>
<gene>
    <name evidence="1" type="ORF">SAMN05443245_5243</name>
</gene>
<dbReference type="EMBL" id="FNKP01000002">
    <property type="protein sequence ID" value="SDR37600.1"/>
    <property type="molecule type" value="Genomic_DNA"/>
</dbReference>